<comment type="similarity">
    <text evidence="2 6">Belongs to the eukaryotic ribosomal protein eL8 family.</text>
</comment>
<dbReference type="GO" id="GO:0031120">
    <property type="term" value="P:snRNA pseudouridine synthesis"/>
    <property type="evidence" value="ECO:0007669"/>
    <property type="project" value="UniProtKB-UniRule"/>
</dbReference>
<evidence type="ECO:0000313" key="10">
    <source>
        <dbReference type="Proteomes" id="UP001211907"/>
    </source>
</evidence>
<dbReference type="Pfam" id="PF01248">
    <property type="entry name" value="Ribosomal_L7Ae"/>
    <property type="match status" value="1"/>
</dbReference>
<name>A0AAD5SVC3_9FUNG</name>
<comment type="function">
    <text evidence="6">Required for ribosome biogenesis. Part of a complex which catalyzes pseudouridylation of rRNA. This involves the isomerization of uridine such that the ribose is subsequently attached to C5, instead of the normal N1. Pseudouridine ('psi') residues may serve to stabilize the conformation of rRNAs.</text>
</comment>
<sequence length="183" mass="20218">MGKKDKKDKTEKESSVDKMDVETLHAEKEKEKEKEKVEVSYEQRCLSVSVIAHPLASKKLTKKTYKTIKKAAKAKAVKRGVKEVVKGLRKGAKGVVIIAGDISPIDVITHIPVLCEENDVPYIYAPSKQDLGASSNTKRPTSVVMIVSPSSLKNKDAAAEYKDTYDELSTEVKELNQKMITVA</sequence>
<dbReference type="Proteomes" id="UP001211907">
    <property type="component" value="Unassembled WGS sequence"/>
</dbReference>
<dbReference type="SUPFAM" id="SSF55315">
    <property type="entry name" value="L30e-like"/>
    <property type="match status" value="1"/>
</dbReference>
<evidence type="ECO:0000256" key="4">
    <source>
        <dbReference type="ARBA" id="ARBA00023242"/>
    </source>
</evidence>
<feature type="region of interest" description="Disordered" evidence="7">
    <location>
        <begin position="1"/>
        <end position="35"/>
    </location>
</feature>
<dbReference type="AlphaFoldDB" id="A0AAD5SVC3"/>
<dbReference type="InterPro" id="IPR018492">
    <property type="entry name" value="Ribosomal_eL8/Nhp2"/>
</dbReference>
<reference evidence="9" key="1">
    <citation type="submission" date="2020-05" db="EMBL/GenBank/DDBJ databases">
        <title>Phylogenomic resolution of chytrid fungi.</title>
        <authorList>
            <person name="Stajich J.E."/>
            <person name="Amses K."/>
            <person name="Simmons R."/>
            <person name="Seto K."/>
            <person name="Myers J."/>
            <person name="Bonds A."/>
            <person name="Quandt C.A."/>
            <person name="Barry K."/>
            <person name="Liu P."/>
            <person name="Grigoriev I."/>
            <person name="Longcore J.E."/>
            <person name="James T.Y."/>
        </authorList>
    </citation>
    <scope>NUCLEOTIDE SEQUENCE</scope>
    <source>
        <strain evidence="9">JEL0513</strain>
    </source>
</reference>
<evidence type="ECO:0000256" key="1">
    <source>
        <dbReference type="ARBA" id="ARBA00004604"/>
    </source>
</evidence>
<dbReference type="InterPro" id="IPR050257">
    <property type="entry name" value="eL8/uL1-like"/>
</dbReference>
<evidence type="ECO:0000313" key="9">
    <source>
        <dbReference type="EMBL" id="KAJ3111521.1"/>
    </source>
</evidence>
<keyword evidence="4 6" id="KW-0539">Nucleus</keyword>
<evidence type="ECO:0000259" key="8">
    <source>
        <dbReference type="Pfam" id="PF01248"/>
    </source>
</evidence>
<accession>A0AAD5SVC3</accession>
<keyword evidence="5 6" id="KW-0687">Ribonucleoprotein</keyword>
<dbReference type="PRINTS" id="PR00881">
    <property type="entry name" value="L7ARS6FAMILY"/>
</dbReference>
<dbReference type="GO" id="GO:0003723">
    <property type="term" value="F:RNA binding"/>
    <property type="evidence" value="ECO:0007669"/>
    <property type="project" value="UniProtKB-UniRule"/>
</dbReference>
<dbReference type="EMBL" id="JADGJH010001623">
    <property type="protein sequence ID" value="KAJ3111521.1"/>
    <property type="molecule type" value="Genomic_DNA"/>
</dbReference>
<gene>
    <name evidence="9" type="primary">NHP2_1</name>
    <name evidence="9" type="ORF">HK100_002658</name>
</gene>
<comment type="function">
    <text evidence="6">Common component of the spliceosome and rRNA processing machinery.</text>
</comment>
<dbReference type="PANTHER" id="PTHR23105">
    <property type="entry name" value="RIBOSOMAL PROTEIN L7AE FAMILY MEMBER"/>
    <property type="match status" value="1"/>
</dbReference>
<evidence type="ECO:0000256" key="3">
    <source>
        <dbReference type="ARBA" id="ARBA00022884"/>
    </source>
</evidence>
<dbReference type="PRINTS" id="PR00883">
    <property type="entry name" value="NUCLEARHMG"/>
</dbReference>
<feature type="domain" description="Ribosomal protein eL8/eL30/eS12/Gadd45" evidence="8">
    <location>
        <begin position="63"/>
        <end position="153"/>
    </location>
</feature>
<proteinExistence type="inferred from homology"/>
<comment type="caution">
    <text evidence="9">The sequence shown here is derived from an EMBL/GenBank/DDBJ whole genome shotgun (WGS) entry which is preliminary data.</text>
</comment>
<evidence type="ECO:0000256" key="5">
    <source>
        <dbReference type="ARBA" id="ARBA00023274"/>
    </source>
</evidence>
<evidence type="ECO:0000256" key="2">
    <source>
        <dbReference type="ARBA" id="ARBA00007337"/>
    </source>
</evidence>
<dbReference type="FunFam" id="3.30.1330.30:FF:000026">
    <property type="entry name" value="H/ACA ribonucleoprotein complex subunit 2"/>
    <property type="match status" value="1"/>
</dbReference>
<organism evidence="9 10">
    <name type="scientific">Physocladia obscura</name>
    <dbReference type="NCBI Taxonomy" id="109957"/>
    <lineage>
        <taxon>Eukaryota</taxon>
        <taxon>Fungi</taxon>
        <taxon>Fungi incertae sedis</taxon>
        <taxon>Chytridiomycota</taxon>
        <taxon>Chytridiomycota incertae sedis</taxon>
        <taxon>Chytridiomycetes</taxon>
        <taxon>Chytridiales</taxon>
        <taxon>Chytriomycetaceae</taxon>
        <taxon>Physocladia</taxon>
    </lineage>
</organism>
<dbReference type="GO" id="GO:0031429">
    <property type="term" value="C:box H/ACA snoRNP complex"/>
    <property type="evidence" value="ECO:0007669"/>
    <property type="project" value="UniProtKB-UniRule"/>
</dbReference>
<dbReference type="InterPro" id="IPR004038">
    <property type="entry name" value="Ribosomal_eL8/eL30/eS12/Gad45"/>
</dbReference>
<dbReference type="GO" id="GO:0000398">
    <property type="term" value="P:mRNA splicing, via spliceosome"/>
    <property type="evidence" value="ECO:0007669"/>
    <property type="project" value="UniProtKB-UniRule"/>
</dbReference>
<evidence type="ECO:0000256" key="7">
    <source>
        <dbReference type="SAM" id="MobiDB-lite"/>
    </source>
</evidence>
<keyword evidence="3 6" id="KW-0694">RNA-binding</keyword>
<evidence type="ECO:0000256" key="6">
    <source>
        <dbReference type="RuleBase" id="RU366039"/>
    </source>
</evidence>
<dbReference type="InterPro" id="IPR029064">
    <property type="entry name" value="Ribosomal_eL30-like_sf"/>
</dbReference>
<keyword evidence="10" id="KW-1185">Reference proteome</keyword>
<comment type="subcellular location">
    <subcellularLocation>
        <location evidence="1 6">Nucleus</location>
        <location evidence="1 6">Nucleolus</location>
    </subcellularLocation>
</comment>
<protein>
    <recommendedName>
        <fullName evidence="6">H/ACA ribonucleoprotein complex subunit 2</fullName>
    </recommendedName>
    <alternativeName>
        <fullName evidence="6">Nucleolar protein family A member 2</fullName>
    </alternativeName>
</protein>
<dbReference type="InterPro" id="IPR002415">
    <property type="entry name" value="H/ACA_rnp_Nhp2-like"/>
</dbReference>
<dbReference type="Gene3D" id="3.30.1330.30">
    <property type="match status" value="1"/>
</dbReference>